<organism evidence="1">
    <name type="scientific">Davidia involucrata</name>
    <name type="common">Dove tree</name>
    <dbReference type="NCBI Taxonomy" id="16924"/>
    <lineage>
        <taxon>Eukaryota</taxon>
        <taxon>Viridiplantae</taxon>
        <taxon>Streptophyta</taxon>
        <taxon>Embryophyta</taxon>
        <taxon>Tracheophyta</taxon>
        <taxon>Spermatophyta</taxon>
        <taxon>Magnoliopsida</taxon>
        <taxon>eudicotyledons</taxon>
        <taxon>Gunneridae</taxon>
        <taxon>Pentapetalae</taxon>
        <taxon>asterids</taxon>
        <taxon>Cornales</taxon>
        <taxon>Nyssaceae</taxon>
        <taxon>Davidia</taxon>
    </lineage>
</organism>
<dbReference type="EMBL" id="GHES01003582">
    <property type="protein sequence ID" value="MPA34141.1"/>
    <property type="molecule type" value="Transcribed_RNA"/>
</dbReference>
<gene>
    <name evidence="1" type="ORF">Din_003582</name>
</gene>
<protein>
    <submittedName>
        <fullName evidence="1">Uncharacterized protein</fullName>
    </submittedName>
</protein>
<dbReference type="PANTHER" id="PTHR33116:SF86">
    <property type="entry name" value="REVERSE TRANSCRIPTASE DOMAIN-CONTAINING PROTEIN"/>
    <property type="match status" value="1"/>
</dbReference>
<reference evidence="1" key="1">
    <citation type="submission" date="2019-08" db="EMBL/GenBank/DDBJ databases">
        <title>Reference gene set and small RNA set construction with multiple tissues from Davidia involucrata Baill.</title>
        <authorList>
            <person name="Yang H."/>
            <person name="Zhou C."/>
            <person name="Li G."/>
            <person name="Wang J."/>
            <person name="Gao P."/>
            <person name="Wang M."/>
            <person name="Wang R."/>
            <person name="Zhao Y."/>
        </authorList>
    </citation>
    <scope>NUCLEOTIDE SEQUENCE</scope>
    <source>
        <tissue evidence="1">Mixed with DoveR01_LX</tissue>
    </source>
</reference>
<name>A0A5B6YR04_DAVIN</name>
<dbReference type="PANTHER" id="PTHR33116">
    <property type="entry name" value="REVERSE TRANSCRIPTASE ZINC-BINDING DOMAIN-CONTAINING PROTEIN-RELATED-RELATED"/>
    <property type="match status" value="1"/>
</dbReference>
<dbReference type="AlphaFoldDB" id="A0A5B6YR04"/>
<proteinExistence type="predicted"/>
<evidence type="ECO:0000313" key="1">
    <source>
        <dbReference type="EMBL" id="MPA34141.1"/>
    </source>
</evidence>
<sequence length="133" mass="15590">MASRQLINFQKSSFFFSKNTHLHFRRLLSRQYRISNVIGHDRYLGFPTIIGCSKTDLFTAIQENVRAKTDGWKEKLLFPVGKEIVIKAVATAMPSYAMSVFKLPLKLCRDIQYYLCYFWWGQQGSESKIPWLK</sequence>
<accession>A0A5B6YR04</accession>